<comment type="caution">
    <text evidence="3">The sequence shown here is derived from an EMBL/GenBank/DDBJ whole genome shotgun (WGS) entry which is preliminary data.</text>
</comment>
<evidence type="ECO:0000256" key="1">
    <source>
        <dbReference type="SAM" id="MobiDB-lite"/>
    </source>
</evidence>
<dbReference type="Gene3D" id="2.60.120.10">
    <property type="entry name" value="Jelly Rolls"/>
    <property type="match status" value="2"/>
</dbReference>
<evidence type="ECO:0000313" key="4">
    <source>
        <dbReference type="Proteomes" id="UP000054937"/>
    </source>
</evidence>
<feature type="domain" description="Cyclic nucleotide-binding" evidence="2">
    <location>
        <begin position="57"/>
        <end position="96"/>
    </location>
</feature>
<accession>A0A0V0QRJ2</accession>
<evidence type="ECO:0000259" key="2">
    <source>
        <dbReference type="PROSITE" id="PS50042"/>
    </source>
</evidence>
<reference evidence="3 4" key="1">
    <citation type="journal article" date="2015" name="Sci. Rep.">
        <title>Genome of the facultative scuticociliatosis pathogen Pseudocohnilembus persalinus provides insight into its virulence through horizontal gene transfer.</title>
        <authorList>
            <person name="Xiong J."/>
            <person name="Wang G."/>
            <person name="Cheng J."/>
            <person name="Tian M."/>
            <person name="Pan X."/>
            <person name="Warren A."/>
            <person name="Jiang C."/>
            <person name="Yuan D."/>
            <person name="Miao W."/>
        </authorList>
    </citation>
    <scope>NUCLEOTIDE SEQUENCE [LARGE SCALE GENOMIC DNA]</scope>
    <source>
        <strain evidence="3">36N120E</strain>
    </source>
</reference>
<protein>
    <submittedName>
        <fullName evidence="3">Cyclic nucleotide-binding protein</fullName>
    </submittedName>
</protein>
<dbReference type="SUPFAM" id="SSF51206">
    <property type="entry name" value="cAMP-binding domain-like"/>
    <property type="match status" value="2"/>
</dbReference>
<keyword evidence="4" id="KW-1185">Reference proteome</keyword>
<dbReference type="InterPro" id="IPR000595">
    <property type="entry name" value="cNMP-bd_dom"/>
</dbReference>
<feature type="region of interest" description="Disordered" evidence="1">
    <location>
        <begin position="651"/>
        <end position="670"/>
    </location>
</feature>
<dbReference type="InParanoid" id="A0A0V0QRJ2"/>
<evidence type="ECO:0000313" key="3">
    <source>
        <dbReference type="EMBL" id="KRX04781.1"/>
    </source>
</evidence>
<dbReference type="InterPro" id="IPR018490">
    <property type="entry name" value="cNMP-bd_dom_sf"/>
</dbReference>
<dbReference type="AlphaFoldDB" id="A0A0V0QRJ2"/>
<gene>
    <name evidence="3" type="ORF">PPERSA_06415</name>
</gene>
<dbReference type="PROSITE" id="PS50042">
    <property type="entry name" value="CNMP_BINDING_3"/>
    <property type="match status" value="2"/>
</dbReference>
<sequence>MSQLQRKYNIQDQMLQGQQQQETKKLGDKFIFKKSEQYLDNNLIEQALKNQSLKFNINQGHPFGEISALTSKPRTGTVVCNSECYFLEIEPEQFRRDVAKSIFLIKEGEVEIVETSKQIEQEISQKNNEKNTKNNDNILISQFLSRNNDDFQQISGIQGLRKFKKQNTWLKQKKEQTILILGDNSYFGDEELVLKKSQRVYTARSRSHTTIYEIDLARYLMSLLEKRSLMKENQKQTRLNQICLGNMIQHDLKSKENNQIRISQSNTVKKQQLQQIQSSKERELSKINTLQSSNNQLTKYSDDSLELINNTKLDETAHNNLIKNYKKKEENQDFKNNQINMYVQQLRDKKHNINKKKTAFIGNHHDGIVQTTGSKKQTHIIKNYDEVDFSNSKGSNEDNSSNKYSSLSKQNKYKEDSQSSYKKLKDITQSQELLKYYKQDEILQKNQGFKRMRTLNGQFITNFESIENLQNQRDQKSASPGVNFRHYKRSQFKHLSTQPTLHNKLVKKDSVQNQQQKNDNQNQQSKQSIKPIQIENNNNIKNNNNQKQVKRQSQFIQQNVKGYKQSIAVNVNESLLSESQNNTKLKQLLRYQGFTNKVFNQSQNSGLNLNQDLQNLQNSINLQQNNSLIFNNVRKSSRISIDKNFNLGKSVKQSQNLSNSRKSSNLDYNQSKNLYLKQNQTSQTSIKDSDNQYNQQNLNNINMDYSINVNIINSSKRLNNKNDNNQNFNGIQSNRVSSLNQISICKSQLTISPQNSPLKRGSNQKLDNTHKNSSYNEVFSADSIQQQDMDIEILKNQAEIKKNSGGLKN</sequence>
<dbReference type="InterPro" id="IPR014710">
    <property type="entry name" value="RmlC-like_jellyroll"/>
</dbReference>
<name>A0A0V0QRJ2_PSEPJ</name>
<feature type="region of interest" description="Disordered" evidence="1">
    <location>
        <begin position="508"/>
        <end position="553"/>
    </location>
</feature>
<feature type="compositionally biased region" description="Polar residues" evidence="1">
    <location>
        <begin position="389"/>
        <end position="410"/>
    </location>
</feature>
<dbReference type="Proteomes" id="UP000054937">
    <property type="component" value="Unassembled WGS sequence"/>
</dbReference>
<feature type="region of interest" description="Disordered" evidence="1">
    <location>
        <begin position="752"/>
        <end position="773"/>
    </location>
</feature>
<proteinExistence type="predicted"/>
<feature type="compositionally biased region" description="Low complexity" evidence="1">
    <location>
        <begin position="511"/>
        <end position="547"/>
    </location>
</feature>
<organism evidence="3 4">
    <name type="scientific">Pseudocohnilembus persalinus</name>
    <name type="common">Ciliate</name>
    <dbReference type="NCBI Taxonomy" id="266149"/>
    <lineage>
        <taxon>Eukaryota</taxon>
        <taxon>Sar</taxon>
        <taxon>Alveolata</taxon>
        <taxon>Ciliophora</taxon>
        <taxon>Intramacronucleata</taxon>
        <taxon>Oligohymenophorea</taxon>
        <taxon>Scuticociliatia</taxon>
        <taxon>Philasterida</taxon>
        <taxon>Pseudocohnilembidae</taxon>
        <taxon>Pseudocohnilembus</taxon>
    </lineage>
</organism>
<feature type="domain" description="Cyclic nucleotide-binding" evidence="2">
    <location>
        <begin position="158"/>
        <end position="219"/>
    </location>
</feature>
<dbReference type="EMBL" id="LDAU01000110">
    <property type="protein sequence ID" value="KRX04781.1"/>
    <property type="molecule type" value="Genomic_DNA"/>
</dbReference>
<feature type="region of interest" description="Disordered" evidence="1">
    <location>
        <begin position="388"/>
        <end position="420"/>
    </location>
</feature>